<dbReference type="Proteomes" id="UP000265520">
    <property type="component" value="Unassembled WGS sequence"/>
</dbReference>
<sequence>VLKSVLRTQGLKLGTYTSHASVQIFVFGISSHSRHLVSVSGEVGWRKGGQDAIVLNVDDSALTNPEKTDFGGLVGNFHGTLRFGFYGSVGLSNILHAEI</sequence>
<dbReference type="AlphaFoldDB" id="A0A392MW76"/>
<organism evidence="1 2">
    <name type="scientific">Trifolium medium</name>
    <dbReference type="NCBI Taxonomy" id="97028"/>
    <lineage>
        <taxon>Eukaryota</taxon>
        <taxon>Viridiplantae</taxon>
        <taxon>Streptophyta</taxon>
        <taxon>Embryophyta</taxon>
        <taxon>Tracheophyta</taxon>
        <taxon>Spermatophyta</taxon>
        <taxon>Magnoliopsida</taxon>
        <taxon>eudicotyledons</taxon>
        <taxon>Gunneridae</taxon>
        <taxon>Pentapetalae</taxon>
        <taxon>rosids</taxon>
        <taxon>fabids</taxon>
        <taxon>Fabales</taxon>
        <taxon>Fabaceae</taxon>
        <taxon>Papilionoideae</taxon>
        <taxon>50 kb inversion clade</taxon>
        <taxon>NPAAA clade</taxon>
        <taxon>Hologalegina</taxon>
        <taxon>IRL clade</taxon>
        <taxon>Trifolieae</taxon>
        <taxon>Trifolium</taxon>
    </lineage>
</organism>
<evidence type="ECO:0000313" key="1">
    <source>
        <dbReference type="EMBL" id="MCH91552.1"/>
    </source>
</evidence>
<comment type="caution">
    <text evidence="1">The sequence shown here is derived from an EMBL/GenBank/DDBJ whole genome shotgun (WGS) entry which is preliminary data.</text>
</comment>
<accession>A0A392MW76</accession>
<evidence type="ECO:0000313" key="2">
    <source>
        <dbReference type="Proteomes" id="UP000265520"/>
    </source>
</evidence>
<proteinExistence type="predicted"/>
<name>A0A392MW76_9FABA</name>
<feature type="non-terminal residue" evidence="1">
    <location>
        <position position="1"/>
    </location>
</feature>
<keyword evidence="2" id="KW-1185">Reference proteome</keyword>
<reference evidence="1 2" key="1">
    <citation type="journal article" date="2018" name="Front. Plant Sci.">
        <title>Red Clover (Trifolium pratense) and Zigzag Clover (T. medium) - A Picture of Genomic Similarities and Differences.</title>
        <authorList>
            <person name="Dluhosova J."/>
            <person name="Istvanek J."/>
            <person name="Nedelnik J."/>
            <person name="Repkova J."/>
        </authorList>
    </citation>
    <scope>NUCLEOTIDE SEQUENCE [LARGE SCALE GENOMIC DNA]</scope>
    <source>
        <strain evidence="2">cv. 10/8</strain>
        <tissue evidence="1">Leaf</tissue>
    </source>
</reference>
<protein>
    <submittedName>
        <fullName evidence="1">Uncharacterized protein</fullName>
    </submittedName>
</protein>
<dbReference type="EMBL" id="LXQA010020654">
    <property type="protein sequence ID" value="MCH91552.1"/>
    <property type="molecule type" value="Genomic_DNA"/>
</dbReference>